<evidence type="ECO:0000256" key="1">
    <source>
        <dbReference type="SAM" id="MobiDB-lite"/>
    </source>
</evidence>
<feature type="region of interest" description="Disordered" evidence="1">
    <location>
        <begin position="1"/>
        <end position="22"/>
    </location>
</feature>
<name>A0AAD4MTF8_9BILA</name>
<proteinExistence type="predicted"/>
<evidence type="ECO:0000313" key="3">
    <source>
        <dbReference type="Proteomes" id="UP001201812"/>
    </source>
</evidence>
<dbReference type="Proteomes" id="UP001201812">
    <property type="component" value="Unassembled WGS sequence"/>
</dbReference>
<dbReference type="AlphaFoldDB" id="A0AAD4MTF8"/>
<reference evidence="2" key="1">
    <citation type="submission" date="2022-01" db="EMBL/GenBank/DDBJ databases">
        <title>Genome Sequence Resource for Two Populations of Ditylenchus destructor, the Migratory Endoparasitic Phytonematode.</title>
        <authorList>
            <person name="Zhang H."/>
            <person name="Lin R."/>
            <person name="Xie B."/>
        </authorList>
    </citation>
    <scope>NUCLEOTIDE SEQUENCE</scope>
    <source>
        <strain evidence="2">BazhouSP</strain>
    </source>
</reference>
<keyword evidence="3" id="KW-1185">Reference proteome</keyword>
<evidence type="ECO:0000313" key="2">
    <source>
        <dbReference type="EMBL" id="KAI1705242.1"/>
    </source>
</evidence>
<dbReference type="EMBL" id="JAKKPZ010000058">
    <property type="protein sequence ID" value="KAI1705242.1"/>
    <property type="molecule type" value="Genomic_DNA"/>
</dbReference>
<organism evidence="2 3">
    <name type="scientific">Ditylenchus destructor</name>
    <dbReference type="NCBI Taxonomy" id="166010"/>
    <lineage>
        <taxon>Eukaryota</taxon>
        <taxon>Metazoa</taxon>
        <taxon>Ecdysozoa</taxon>
        <taxon>Nematoda</taxon>
        <taxon>Chromadorea</taxon>
        <taxon>Rhabditida</taxon>
        <taxon>Tylenchina</taxon>
        <taxon>Tylenchomorpha</taxon>
        <taxon>Sphaerularioidea</taxon>
        <taxon>Anguinidae</taxon>
        <taxon>Anguininae</taxon>
        <taxon>Ditylenchus</taxon>
    </lineage>
</organism>
<accession>A0AAD4MTF8</accession>
<comment type="caution">
    <text evidence="2">The sequence shown here is derived from an EMBL/GenBank/DDBJ whole genome shotgun (WGS) entry which is preliminary data.</text>
</comment>
<sequence>MAKHDHEPYQISFQGKDNDDETPEPGLKFYRYIDGKVYRDGHVYCFKLKLKCSLPWKHRMVCTRNSKKLTCKGSIWTTGEWEIDELGRHYQRGILKGGHSHKAYEQFLNEDDTAYVRERSPMNDKVSDSL</sequence>
<gene>
    <name evidence="2" type="ORF">DdX_13710</name>
</gene>
<protein>
    <submittedName>
        <fullName evidence="2">Uncharacterized protein</fullName>
    </submittedName>
</protein>